<proteinExistence type="predicted"/>
<dbReference type="InterPro" id="IPR007694">
    <property type="entry name" value="DNA_helicase_DnaB-like_C"/>
</dbReference>
<dbReference type="PROSITE" id="PS51199">
    <property type="entry name" value="SF4_HELICASE"/>
    <property type="match status" value="1"/>
</dbReference>
<accession>Q2IIT2</accession>
<dbReference type="Pfam" id="PF03796">
    <property type="entry name" value="DnaB_C"/>
    <property type="match status" value="1"/>
</dbReference>
<dbReference type="GO" id="GO:0006260">
    <property type="term" value="P:DNA replication"/>
    <property type="evidence" value="ECO:0007669"/>
    <property type="project" value="InterPro"/>
</dbReference>
<dbReference type="HOGENOM" id="CLU_398308_0_0_7"/>
<feature type="region of interest" description="Disordered" evidence="1">
    <location>
        <begin position="284"/>
        <end position="327"/>
    </location>
</feature>
<dbReference type="InterPro" id="IPR027417">
    <property type="entry name" value="P-loop_NTPase"/>
</dbReference>
<feature type="domain" description="SF4 helicase" evidence="2">
    <location>
        <begin position="345"/>
        <end position="614"/>
    </location>
</feature>
<dbReference type="STRING" id="290397.Adeh_1793"/>
<dbReference type="eggNOG" id="COG0305">
    <property type="taxonomic scope" value="Bacteria"/>
</dbReference>
<dbReference type="EMBL" id="CP000251">
    <property type="protein sequence ID" value="ABC81566.1"/>
    <property type="molecule type" value="Genomic_DNA"/>
</dbReference>
<dbReference type="eggNOG" id="COG3378">
    <property type="taxonomic scope" value="Bacteria"/>
</dbReference>
<dbReference type="Gene3D" id="3.40.50.300">
    <property type="entry name" value="P-loop containing nucleotide triphosphate hydrolases"/>
    <property type="match status" value="1"/>
</dbReference>
<dbReference type="KEGG" id="ade:Adeh_1793"/>
<evidence type="ECO:0000256" key="1">
    <source>
        <dbReference type="SAM" id="MobiDB-lite"/>
    </source>
</evidence>
<evidence type="ECO:0000313" key="3">
    <source>
        <dbReference type="EMBL" id="ABC81566.1"/>
    </source>
</evidence>
<protein>
    <recommendedName>
        <fullName evidence="2">SF4 helicase domain-containing protein</fullName>
    </recommendedName>
</protein>
<organism evidence="3 4">
    <name type="scientific">Anaeromyxobacter dehalogenans (strain 2CP-C)</name>
    <dbReference type="NCBI Taxonomy" id="290397"/>
    <lineage>
        <taxon>Bacteria</taxon>
        <taxon>Pseudomonadati</taxon>
        <taxon>Myxococcota</taxon>
        <taxon>Myxococcia</taxon>
        <taxon>Myxococcales</taxon>
        <taxon>Cystobacterineae</taxon>
        <taxon>Anaeromyxobacteraceae</taxon>
        <taxon>Anaeromyxobacter</taxon>
    </lineage>
</organism>
<dbReference type="GO" id="GO:0003678">
    <property type="term" value="F:DNA helicase activity"/>
    <property type="evidence" value="ECO:0007669"/>
    <property type="project" value="InterPro"/>
</dbReference>
<dbReference type="GO" id="GO:0005524">
    <property type="term" value="F:ATP binding"/>
    <property type="evidence" value="ECO:0007669"/>
    <property type="project" value="InterPro"/>
</dbReference>
<sequence>MTTPSAGAEQTRAAVTPPQITVGAGLTRPRGHRLQVVDVADLARVLGEQPADVDGWWSPHVWRGDTRDGAAWQAACAVALDMDRDGHAALPDELARRLEEAAADGSLPGSIFHRTPAGARVVFALAEPCSDRDAFDRAAAGAAQALAAQLRELDITGIGVDPKPHRDLARLYYTPNAIAKGVRRQAAVLVMRRAPYSVEQLAALREADEPPAAPAAVQPPRAGATGAVRRARAWLAKKEPAVQGEHGDDQTFRAAAALVRDFDLDDEDALALLLEWNQGCSPPWTEQELRGKLRSARRNGKHAPGAKLAESPPRSAQPEAGASITPAAPAPFSIASVLDEQESRLERGTERIATGWTRLDAALGGGLAVPSLVVLGAPPKAGKSSWSQILAVRHVEAGGVAYVLDLENGPRRVLRQIMCRRAEVGPGEAARALADRRTGVFTSREAVERWNAAKAWLRTTLGPSLFLECTPPADLEARVAGVRQVAGDRKLLLVVDSLQKLPGDPRDDRRTTIDKWIRTFERLRYQFDATILVISEIRRGREGYAAREDAFKESGGIEYGCDLAMTLNRPAADEDTEAPATLRVELARDTEEDPRGEVASYRAVRPWYGLEEVDPVPLSKGRRGGRGPEPVKAEAAREFLRQRLAAGPARVSEVLGDGRAAGFSESTLRRAGRELGLASCTVQLKTGWRLP</sequence>
<evidence type="ECO:0000313" key="4">
    <source>
        <dbReference type="Proteomes" id="UP000001935"/>
    </source>
</evidence>
<dbReference type="SUPFAM" id="SSF52540">
    <property type="entry name" value="P-loop containing nucleoside triphosphate hydrolases"/>
    <property type="match status" value="1"/>
</dbReference>
<name>Q2IIT2_ANADE</name>
<gene>
    <name evidence="3" type="ordered locus">Adeh_1793</name>
</gene>
<reference evidence="3 4" key="1">
    <citation type="submission" date="2006-01" db="EMBL/GenBank/DDBJ databases">
        <title>Complete sequence of Anaeromyxobacter dehalogenans 2CP-C.</title>
        <authorList>
            <consortium name="US DOE Joint Genome Institute"/>
            <person name="Copeland A."/>
            <person name="Lucas S."/>
            <person name="Lapidus A."/>
            <person name="Barry K."/>
            <person name="Detter J.C."/>
            <person name="Glavina T."/>
            <person name="Hammon N."/>
            <person name="Israni S."/>
            <person name="Pitluck S."/>
            <person name="Brettin T."/>
            <person name="Bruce D."/>
            <person name="Han C."/>
            <person name="Tapia R."/>
            <person name="Gilna P."/>
            <person name="Kiss H."/>
            <person name="Schmutz J."/>
            <person name="Larimer F."/>
            <person name="Land M."/>
            <person name="Kyrpides N."/>
            <person name="Anderson I."/>
            <person name="Sanford R.A."/>
            <person name="Ritalahti K.M."/>
            <person name="Thomas H.S."/>
            <person name="Kirby J.R."/>
            <person name="Zhulin I.B."/>
            <person name="Loeffler F.E."/>
            <person name="Richardson P."/>
        </authorList>
    </citation>
    <scope>NUCLEOTIDE SEQUENCE [LARGE SCALE GENOMIC DNA]</scope>
    <source>
        <strain evidence="3 4">2CP-C</strain>
    </source>
</reference>
<feature type="compositionally biased region" description="Basic residues" evidence="1">
    <location>
        <begin position="292"/>
        <end position="301"/>
    </location>
</feature>
<dbReference type="Proteomes" id="UP000001935">
    <property type="component" value="Chromosome"/>
</dbReference>
<dbReference type="AlphaFoldDB" id="Q2IIT2"/>
<evidence type="ECO:0000259" key="2">
    <source>
        <dbReference type="PROSITE" id="PS51199"/>
    </source>
</evidence>